<evidence type="ECO:0000256" key="5">
    <source>
        <dbReference type="ARBA" id="ARBA00022597"/>
    </source>
</evidence>
<evidence type="ECO:0000313" key="12">
    <source>
        <dbReference type="Proteomes" id="UP000197032"/>
    </source>
</evidence>
<dbReference type="InterPro" id="IPR035906">
    <property type="entry name" value="MetI-like_sf"/>
</dbReference>
<comment type="caution">
    <text evidence="11">The sequence shown here is derived from an EMBL/GenBank/DDBJ whole genome shotgun (WGS) entry which is preliminary data.</text>
</comment>
<dbReference type="Pfam" id="PF00528">
    <property type="entry name" value="BPD_transp_1"/>
    <property type="match status" value="1"/>
</dbReference>
<keyword evidence="3 9" id="KW-0813">Transport</keyword>
<dbReference type="Proteomes" id="UP000197032">
    <property type="component" value="Unassembled WGS sequence"/>
</dbReference>
<keyword evidence="4" id="KW-1003">Cell membrane</keyword>
<keyword evidence="8 9" id="KW-0472">Membrane</keyword>
<protein>
    <submittedName>
        <fullName evidence="11">Sugar ABC transporter permease</fullName>
    </submittedName>
</protein>
<evidence type="ECO:0000256" key="7">
    <source>
        <dbReference type="ARBA" id="ARBA00022989"/>
    </source>
</evidence>
<organism evidence="11 12">
    <name type="scientific">Calderihabitans maritimus</name>
    <dbReference type="NCBI Taxonomy" id="1246530"/>
    <lineage>
        <taxon>Bacteria</taxon>
        <taxon>Bacillati</taxon>
        <taxon>Bacillota</taxon>
        <taxon>Clostridia</taxon>
        <taxon>Neomoorellales</taxon>
        <taxon>Calderihabitantaceae</taxon>
        <taxon>Calderihabitans</taxon>
    </lineage>
</organism>
<dbReference type="GO" id="GO:0042956">
    <property type="term" value="P:maltodextrin transmembrane transport"/>
    <property type="evidence" value="ECO:0007669"/>
    <property type="project" value="TreeGrafter"/>
</dbReference>
<feature type="transmembrane region" description="Helical" evidence="9">
    <location>
        <begin position="261"/>
        <end position="284"/>
    </location>
</feature>
<dbReference type="PROSITE" id="PS50928">
    <property type="entry name" value="ABC_TM1"/>
    <property type="match status" value="1"/>
</dbReference>
<gene>
    <name evidence="11" type="ORF">KKC1_15220</name>
</gene>
<feature type="transmembrane region" description="Helical" evidence="9">
    <location>
        <begin position="218"/>
        <end position="241"/>
    </location>
</feature>
<dbReference type="GO" id="GO:0015423">
    <property type="term" value="F:ABC-type maltose transporter activity"/>
    <property type="evidence" value="ECO:0007669"/>
    <property type="project" value="TreeGrafter"/>
</dbReference>
<accession>A0A1Z5HSN9</accession>
<evidence type="ECO:0000313" key="11">
    <source>
        <dbReference type="EMBL" id="GAW92367.1"/>
    </source>
</evidence>
<dbReference type="CDD" id="cd06261">
    <property type="entry name" value="TM_PBP2"/>
    <property type="match status" value="1"/>
</dbReference>
<keyword evidence="7 9" id="KW-1133">Transmembrane helix</keyword>
<keyword evidence="12" id="KW-1185">Reference proteome</keyword>
<evidence type="ECO:0000256" key="4">
    <source>
        <dbReference type="ARBA" id="ARBA00022475"/>
    </source>
</evidence>
<name>A0A1Z5HSN9_9FIRM</name>
<keyword evidence="5" id="KW-0762">Sugar transport</keyword>
<evidence type="ECO:0000256" key="9">
    <source>
        <dbReference type="RuleBase" id="RU363032"/>
    </source>
</evidence>
<dbReference type="EMBL" id="BDGJ01000073">
    <property type="protein sequence ID" value="GAW92367.1"/>
    <property type="molecule type" value="Genomic_DNA"/>
</dbReference>
<comment type="similarity">
    <text evidence="2">Belongs to the binding-protein-dependent transport system permease family. MalFG subfamily.</text>
</comment>
<feature type="transmembrane region" description="Helical" evidence="9">
    <location>
        <begin position="92"/>
        <end position="116"/>
    </location>
</feature>
<dbReference type="SUPFAM" id="SSF161098">
    <property type="entry name" value="MetI-like"/>
    <property type="match status" value="1"/>
</dbReference>
<dbReference type="PANTHER" id="PTHR32243:SF50">
    <property type="entry name" value="MALTOSE_MALTODEXTRIN TRANSPORT SYSTEM PERMEASE PROTEIN MALG"/>
    <property type="match status" value="1"/>
</dbReference>
<comment type="subcellular location">
    <subcellularLocation>
        <location evidence="1 9">Cell membrane</location>
        <topology evidence="1 9">Multi-pass membrane protein</topology>
    </subcellularLocation>
</comment>
<evidence type="ECO:0000256" key="1">
    <source>
        <dbReference type="ARBA" id="ARBA00004651"/>
    </source>
</evidence>
<evidence type="ECO:0000256" key="6">
    <source>
        <dbReference type="ARBA" id="ARBA00022692"/>
    </source>
</evidence>
<feature type="domain" description="ABC transmembrane type-1" evidence="10">
    <location>
        <begin position="93"/>
        <end position="285"/>
    </location>
</feature>
<dbReference type="AlphaFoldDB" id="A0A1Z5HSN9"/>
<dbReference type="Gene3D" id="1.10.3720.10">
    <property type="entry name" value="MetI-like"/>
    <property type="match status" value="1"/>
</dbReference>
<dbReference type="InterPro" id="IPR000515">
    <property type="entry name" value="MetI-like"/>
</dbReference>
<evidence type="ECO:0000256" key="3">
    <source>
        <dbReference type="ARBA" id="ARBA00022448"/>
    </source>
</evidence>
<evidence type="ECO:0000259" key="10">
    <source>
        <dbReference type="PROSITE" id="PS50928"/>
    </source>
</evidence>
<dbReference type="InterPro" id="IPR050901">
    <property type="entry name" value="BP-dep_ABC_trans_perm"/>
</dbReference>
<evidence type="ECO:0000256" key="8">
    <source>
        <dbReference type="ARBA" id="ARBA00023136"/>
    </source>
</evidence>
<sequence length="299" mass="33750">MGKVMNNGKTEIYLRTTWIEKFRLLLPRLIVYVFLVLTALPLVVAYAWLLLSSFSAEQAFGLIPKNFTLENWRFLWSQVQIGTKVFQSIWPITLNTILLAGSITVLELIISLLAGFALSRINFAGKDLIMKMTILLHAFPGVALLIALYYVLNAVGLLDRLIGVVLVKVALELPMATWMIKGFFDEIPWDVEWAAYVDGCTRLQAWYKVILPQLKPGIAAVAIFAFLSGWSEFIYAYTFLFSAENYTLSVYLKNLIGDFKYLDYGLLTASALFYMLPTIVFFLLSQKSLMKVSFGGVKG</sequence>
<reference evidence="12" key="1">
    <citation type="journal article" date="2017" name="Appl. Environ. Microbiol.">
        <title>Genomic analysis of Calderihabitans maritimus KKC1, a thermophilic hydrogenogenic carboxydotrophic bacterium isolated from marine sediment.</title>
        <authorList>
            <person name="Omae K."/>
            <person name="Yoneda Y."/>
            <person name="Fukuyama Y."/>
            <person name="Yoshida T."/>
            <person name="Sako Y."/>
        </authorList>
    </citation>
    <scope>NUCLEOTIDE SEQUENCE [LARGE SCALE GENOMIC DNA]</scope>
    <source>
        <strain evidence="12">KKC1</strain>
    </source>
</reference>
<evidence type="ECO:0000256" key="2">
    <source>
        <dbReference type="ARBA" id="ARBA00009047"/>
    </source>
</evidence>
<feature type="transmembrane region" description="Helical" evidence="9">
    <location>
        <begin position="29"/>
        <end position="51"/>
    </location>
</feature>
<dbReference type="PANTHER" id="PTHR32243">
    <property type="entry name" value="MALTOSE TRANSPORT SYSTEM PERMEASE-RELATED"/>
    <property type="match status" value="1"/>
</dbReference>
<proteinExistence type="inferred from homology"/>
<dbReference type="GO" id="GO:0005886">
    <property type="term" value="C:plasma membrane"/>
    <property type="evidence" value="ECO:0007669"/>
    <property type="project" value="UniProtKB-SubCell"/>
</dbReference>
<keyword evidence="6 9" id="KW-0812">Transmembrane</keyword>
<feature type="transmembrane region" description="Helical" evidence="9">
    <location>
        <begin position="128"/>
        <end position="149"/>
    </location>
</feature>